<organism evidence="5 6">
    <name type="scientific">Seminavis robusta</name>
    <dbReference type="NCBI Taxonomy" id="568900"/>
    <lineage>
        <taxon>Eukaryota</taxon>
        <taxon>Sar</taxon>
        <taxon>Stramenopiles</taxon>
        <taxon>Ochrophyta</taxon>
        <taxon>Bacillariophyta</taxon>
        <taxon>Bacillariophyceae</taxon>
        <taxon>Bacillariophycidae</taxon>
        <taxon>Naviculales</taxon>
        <taxon>Naviculaceae</taxon>
        <taxon>Seminavis</taxon>
    </lineage>
</organism>
<keyword evidence="3" id="KW-0812">Transmembrane</keyword>
<evidence type="ECO:0000256" key="3">
    <source>
        <dbReference type="SAM" id="Phobius"/>
    </source>
</evidence>
<dbReference type="AlphaFoldDB" id="A0A9N8E869"/>
<dbReference type="SUPFAM" id="SSF57850">
    <property type="entry name" value="RING/U-box"/>
    <property type="match status" value="1"/>
</dbReference>
<keyword evidence="3" id="KW-0472">Membrane</keyword>
<keyword evidence="6" id="KW-1185">Reference proteome</keyword>
<feature type="compositionally biased region" description="Polar residues" evidence="2">
    <location>
        <begin position="194"/>
        <end position="216"/>
    </location>
</feature>
<feature type="region of interest" description="Disordered" evidence="2">
    <location>
        <begin position="194"/>
        <end position="222"/>
    </location>
</feature>
<proteinExistence type="predicted"/>
<evidence type="ECO:0000259" key="4">
    <source>
        <dbReference type="PROSITE" id="PS50089"/>
    </source>
</evidence>
<dbReference type="GO" id="GO:0008270">
    <property type="term" value="F:zinc ion binding"/>
    <property type="evidence" value="ECO:0007669"/>
    <property type="project" value="UniProtKB-KW"/>
</dbReference>
<comment type="caution">
    <text evidence="5">The sequence shown here is derived from an EMBL/GenBank/DDBJ whole genome shotgun (WGS) entry which is preliminary data.</text>
</comment>
<sequence length="222" mass="25147">MALSEKHKLIIGMIGACMGFVIIVFFLSCQQEWCCGVFKKRDVLHRKGDDDDDYTKDSKTKVPTKVFLKSDATKEPMATMEEGDGEEESDIQLMMDSEQMGGANNKHNLITESMTSVEQRITNKIYIPRCVLCSKDYEEGENVTHSNNPNCHHEYHENCLYKHWKKVKAHDGKCPVCKTDEQYVVEKLAPSTHFSTTSLRQSKQQLAPSSTRTTSVGPFDAV</sequence>
<dbReference type="Gene3D" id="3.30.40.10">
    <property type="entry name" value="Zinc/RING finger domain, C3HC4 (zinc finger)"/>
    <property type="match status" value="1"/>
</dbReference>
<dbReference type="PROSITE" id="PS50089">
    <property type="entry name" value="ZF_RING_2"/>
    <property type="match status" value="1"/>
</dbReference>
<evidence type="ECO:0000256" key="2">
    <source>
        <dbReference type="SAM" id="MobiDB-lite"/>
    </source>
</evidence>
<dbReference type="InterPro" id="IPR001841">
    <property type="entry name" value="Znf_RING"/>
</dbReference>
<evidence type="ECO:0000313" key="5">
    <source>
        <dbReference type="EMBL" id="CAB9516532.1"/>
    </source>
</evidence>
<name>A0A9N8E869_9STRA</name>
<keyword evidence="3" id="KW-1133">Transmembrane helix</keyword>
<keyword evidence="1" id="KW-0862">Zinc</keyword>
<accession>A0A9N8E869</accession>
<dbReference type="InterPro" id="IPR013083">
    <property type="entry name" value="Znf_RING/FYVE/PHD"/>
</dbReference>
<reference evidence="5" key="1">
    <citation type="submission" date="2020-06" db="EMBL/GenBank/DDBJ databases">
        <authorList>
            <consortium name="Plant Systems Biology data submission"/>
        </authorList>
    </citation>
    <scope>NUCLEOTIDE SEQUENCE</scope>
    <source>
        <strain evidence="5">D6</strain>
    </source>
</reference>
<evidence type="ECO:0000256" key="1">
    <source>
        <dbReference type="PROSITE-ProRule" id="PRU00175"/>
    </source>
</evidence>
<feature type="domain" description="RING-type" evidence="4">
    <location>
        <begin position="130"/>
        <end position="178"/>
    </location>
</feature>
<dbReference type="Pfam" id="PF13639">
    <property type="entry name" value="zf-RING_2"/>
    <property type="match status" value="1"/>
</dbReference>
<feature type="transmembrane region" description="Helical" evidence="3">
    <location>
        <begin position="9"/>
        <end position="27"/>
    </location>
</feature>
<evidence type="ECO:0000313" key="6">
    <source>
        <dbReference type="Proteomes" id="UP001153069"/>
    </source>
</evidence>
<dbReference type="PROSITE" id="PS51257">
    <property type="entry name" value="PROKAR_LIPOPROTEIN"/>
    <property type="match status" value="1"/>
</dbReference>
<dbReference type="Proteomes" id="UP001153069">
    <property type="component" value="Unassembled WGS sequence"/>
</dbReference>
<keyword evidence="1" id="KW-0479">Metal-binding</keyword>
<dbReference type="EMBL" id="CAICTM010000789">
    <property type="protein sequence ID" value="CAB9516532.1"/>
    <property type="molecule type" value="Genomic_DNA"/>
</dbReference>
<protein>
    <recommendedName>
        <fullName evidence="4">RING-type domain-containing protein</fullName>
    </recommendedName>
</protein>
<gene>
    <name evidence="5" type="ORF">SEMRO_790_G202760.1</name>
</gene>
<keyword evidence="1" id="KW-0863">Zinc-finger</keyword>